<evidence type="ECO:0000259" key="4">
    <source>
        <dbReference type="Pfam" id="PF00561"/>
    </source>
</evidence>
<comment type="catalytic activity">
    <reaction evidence="3">
        <text>5-enolpyruvoyl-6-hydroxy-2-succinyl-cyclohex-3-ene-1-carboxylate = (1R,6R)-6-hydroxy-2-succinyl-cyclohexa-2,4-diene-1-carboxylate + pyruvate</text>
        <dbReference type="Rhea" id="RHEA:25597"/>
        <dbReference type="ChEBI" id="CHEBI:15361"/>
        <dbReference type="ChEBI" id="CHEBI:58689"/>
        <dbReference type="ChEBI" id="CHEBI:58818"/>
        <dbReference type="EC" id="4.2.99.20"/>
    </reaction>
</comment>
<organism evidence="5 6">
    <name type="scientific">Siminovitchia sediminis</name>
    <dbReference type="NCBI Taxonomy" id="1274353"/>
    <lineage>
        <taxon>Bacteria</taxon>
        <taxon>Bacillati</taxon>
        <taxon>Bacillota</taxon>
        <taxon>Bacilli</taxon>
        <taxon>Bacillales</taxon>
        <taxon>Bacillaceae</taxon>
        <taxon>Siminovitchia</taxon>
    </lineage>
</organism>
<proteinExistence type="inferred from homology"/>
<dbReference type="RefSeq" id="WP_380773392.1">
    <property type="nucleotide sequence ID" value="NZ_JBHUEO010000019.1"/>
</dbReference>
<comment type="subunit">
    <text evidence="3">Monomer.</text>
</comment>
<dbReference type="InterPro" id="IPR029058">
    <property type="entry name" value="AB_hydrolase_fold"/>
</dbReference>
<gene>
    <name evidence="3 5" type="primary">menH</name>
    <name evidence="5" type="ORF">ACFSCZ_08305</name>
</gene>
<dbReference type="Pfam" id="PF00561">
    <property type="entry name" value="Abhydrolase_1"/>
    <property type="match status" value="1"/>
</dbReference>
<dbReference type="EMBL" id="JBHUEO010000019">
    <property type="protein sequence ID" value="MFD1706733.1"/>
    <property type="molecule type" value="Genomic_DNA"/>
</dbReference>
<dbReference type="Gene3D" id="3.40.50.1820">
    <property type="entry name" value="alpha/beta hydrolase"/>
    <property type="match status" value="1"/>
</dbReference>
<dbReference type="Proteomes" id="UP001597301">
    <property type="component" value="Unassembled WGS sequence"/>
</dbReference>
<dbReference type="SUPFAM" id="SSF53474">
    <property type="entry name" value="alpha/beta-Hydrolases"/>
    <property type="match status" value="1"/>
</dbReference>
<comment type="pathway">
    <text evidence="3">Quinol/quinone metabolism; menaquinone biosynthesis.</text>
</comment>
<dbReference type="HAMAP" id="MF_01660">
    <property type="entry name" value="MenH"/>
    <property type="match status" value="1"/>
</dbReference>
<keyword evidence="1 3" id="KW-0474">Menaquinone biosynthesis</keyword>
<comment type="similarity">
    <text evidence="3">Belongs to the AB hydrolase superfamily. MenH family.</text>
</comment>
<evidence type="ECO:0000256" key="2">
    <source>
        <dbReference type="ARBA" id="ARBA00023239"/>
    </source>
</evidence>
<protein>
    <recommendedName>
        <fullName evidence="3">Putative 2-succinyl-6-hydroxy-2,4-cyclohexadiene-1-carboxylate synthase</fullName>
        <shortName evidence="3">SHCHC synthase</shortName>
        <ecNumber evidence="3">4.2.99.20</ecNumber>
    </recommendedName>
</protein>
<keyword evidence="2 3" id="KW-0456">Lyase</keyword>
<feature type="domain" description="AB hydrolase-1" evidence="4">
    <location>
        <begin position="22"/>
        <end position="255"/>
    </location>
</feature>
<comment type="function">
    <text evidence="3">Catalyzes a proton abstraction reaction that results in 2,5-elimination of pyruvate from 2-succinyl-5-enolpyruvyl-6-hydroxy-3-cyclohexene-1-carboxylate (SEPHCHC) and the formation of 2-succinyl-6-hydroxy-2,4-cyclohexadiene-1-carboxylate (SHCHC).</text>
</comment>
<evidence type="ECO:0000313" key="5">
    <source>
        <dbReference type="EMBL" id="MFD1706733.1"/>
    </source>
</evidence>
<reference evidence="6" key="1">
    <citation type="journal article" date="2019" name="Int. J. Syst. Evol. Microbiol.">
        <title>The Global Catalogue of Microorganisms (GCM) 10K type strain sequencing project: providing services to taxonomists for standard genome sequencing and annotation.</title>
        <authorList>
            <consortium name="The Broad Institute Genomics Platform"/>
            <consortium name="The Broad Institute Genome Sequencing Center for Infectious Disease"/>
            <person name="Wu L."/>
            <person name="Ma J."/>
        </authorList>
    </citation>
    <scope>NUCLEOTIDE SEQUENCE [LARGE SCALE GENOMIC DNA]</scope>
    <source>
        <strain evidence="6">CGMCC 1.12295</strain>
    </source>
</reference>
<comment type="caution">
    <text evidence="5">The sequence shown here is derived from an EMBL/GenBank/DDBJ whole genome shotgun (WGS) entry which is preliminary data.</text>
</comment>
<accession>A0ABW4KHT5</accession>
<keyword evidence="6" id="KW-1185">Reference proteome</keyword>
<dbReference type="GO" id="GO:0070205">
    <property type="term" value="F:2-succinyl-6-hydroxy-2,4-cyclohexadiene-1-carboxylate synthase activity"/>
    <property type="evidence" value="ECO:0007669"/>
    <property type="project" value="UniProtKB-EC"/>
</dbReference>
<dbReference type="InterPro" id="IPR022485">
    <property type="entry name" value="SHCHC_synthase_MenH"/>
</dbReference>
<dbReference type="EC" id="4.2.99.20" evidence="3"/>
<evidence type="ECO:0000256" key="3">
    <source>
        <dbReference type="HAMAP-Rule" id="MF_01660"/>
    </source>
</evidence>
<dbReference type="NCBIfam" id="TIGR03695">
    <property type="entry name" value="menH_SHCHC"/>
    <property type="match status" value="1"/>
</dbReference>
<dbReference type="PANTHER" id="PTHR42916:SF1">
    <property type="entry name" value="PROTEIN PHYLLO, CHLOROPLASTIC"/>
    <property type="match status" value="1"/>
</dbReference>
<dbReference type="PANTHER" id="PTHR42916">
    <property type="entry name" value="2-SUCCINYL-5-ENOLPYRUVYL-6-HYDROXY-3-CYCLOHEXENE-1-CARBOXYLATE SYNTHASE"/>
    <property type="match status" value="1"/>
</dbReference>
<comment type="pathway">
    <text evidence="3">Quinol/quinone metabolism; 1,4-dihydroxy-2-naphthoate biosynthesis; 1,4-dihydroxy-2-naphthoate from chorismate: step 3/7.</text>
</comment>
<dbReference type="InterPro" id="IPR000073">
    <property type="entry name" value="AB_hydrolase_1"/>
</dbReference>
<dbReference type="PRINTS" id="PR00111">
    <property type="entry name" value="ABHYDROLASE"/>
</dbReference>
<sequence length="275" mass="31097">MRIYVEGISYNVEAEGKADGAPVILLHGFTGDHTTWHYLRKALEKSFYVISIDLLGHGQTDAPMDPKRYEMDQAAKDIIYIMNELRIPKAHLLGYSMGGRLALGIAVMYPERLNSLMLESTSPGLKTESEKLARIRNDETLAKRILGEGIINFVDFWENIPLFQTQKRLPDHIKNEIRTQRLQNTPIGLANSLIGFSTGKQPSLWGELSSMSIPVLIMYGELDQKFCTIAKEMNELVPGAELVKFQHAGHAIHVEVPEKFVTIVMEFLYELEHIS</sequence>
<evidence type="ECO:0000313" key="6">
    <source>
        <dbReference type="Proteomes" id="UP001597301"/>
    </source>
</evidence>
<name>A0ABW4KHT5_9BACI</name>
<evidence type="ECO:0000256" key="1">
    <source>
        <dbReference type="ARBA" id="ARBA00022428"/>
    </source>
</evidence>